<protein>
    <submittedName>
        <fullName evidence="5">Lipoprotein LprG</fullName>
    </submittedName>
</protein>
<keyword evidence="6" id="KW-1185">Reference proteome</keyword>
<keyword evidence="4" id="KW-0732">Signal</keyword>
<dbReference type="InterPro" id="IPR029046">
    <property type="entry name" value="LolA/LolB/LppX"/>
</dbReference>
<dbReference type="CDD" id="cd16334">
    <property type="entry name" value="LppX-like"/>
    <property type="match status" value="1"/>
</dbReference>
<dbReference type="Pfam" id="PF07161">
    <property type="entry name" value="LppX_LprAFG"/>
    <property type="match status" value="1"/>
</dbReference>
<keyword evidence="5" id="KW-0449">Lipoprotein</keyword>
<organism evidence="5 6">
    <name type="scientific">Nocardioides lianchengensis</name>
    <dbReference type="NCBI Taxonomy" id="1045774"/>
    <lineage>
        <taxon>Bacteria</taxon>
        <taxon>Bacillati</taxon>
        <taxon>Actinomycetota</taxon>
        <taxon>Actinomycetes</taxon>
        <taxon>Propionibacteriales</taxon>
        <taxon>Nocardioidaceae</taxon>
        <taxon>Nocardioides</taxon>
    </lineage>
</organism>
<sequence length="234" mass="24304">MTRTLAATTAALLALTLAACSGDDEGSPGGDDSTPTEVLELAKTTLDETSGVQITLEADNLSSSVTGIRKATGVGVHPPAFEGSFDLSVNGIPATAEVIAVDGKVYAKNSLLLPQWTAIDPAQYGAPDPNQLMGEDAGFSSLLTATTDVEQGERVRGGEGNDEIFTSYTGTVPGDVVANIVPSAAGDFDASYTISEDGELREARLTGVFYEGDDDMTYTMTFDDYGTEKDIVAP</sequence>
<evidence type="ECO:0000313" key="5">
    <source>
        <dbReference type="EMBL" id="SDC99127.1"/>
    </source>
</evidence>
<comment type="similarity">
    <text evidence="2">Belongs to the LppX/LprAFG lipoprotein family.</text>
</comment>
<reference evidence="5 6" key="1">
    <citation type="submission" date="2016-10" db="EMBL/GenBank/DDBJ databases">
        <authorList>
            <person name="de Groot N.N."/>
        </authorList>
    </citation>
    <scope>NUCLEOTIDE SEQUENCE [LARGE SCALE GENOMIC DNA]</scope>
    <source>
        <strain evidence="5 6">CGMCC 4.6858</strain>
    </source>
</reference>
<dbReference type="GO" id="GO:0030313">
    <property type="term" value="C:cell envelope"/>
    <property type="evidence" value="ECO:0007669"/>
    <property type="project" value="UniProtKB-SubCell"/>
</dbReference>
<gene>
    <name evidence="5" type="ORF">SAMN05421872_105135</name>
</gene>
<evidence type="ECO:0000256" key="1">
    <source>
        <dbReference type="ARBA" id="ARBA00004196"/>
    </source>
</evidence>
<dbReference type="RefSeq" id="WP_170867017.1">
    <property type="nucleotide sequence ID" value="NZ_FMZM01000005.1"/>
</dbReference>
<dbReference type="PROSITE" id="PS51257">
    <property type="entry name" value="PROKAR_LIPOPROTEIN"/>
    <property type="match status" value="1"/>
</dbReference>
<name>A0A1G6R551_9ACTN</name>
<dbReference type="InterPro" id="IPR009830">
    <property type="entry name" value="LppX/LprAFG"/>
</dbReference>
<dbReference type="AlphaFoldDB" id="A0A1G6R551"/>
<comment type="subcellular location">
    <subcellularLocation>
        <location evidence="1">Cell envelope</location>
    </subcellularLocation>
</comment>
<dbReference type="SUPFAM" id="SSF89392">
    <property type="entry name" value="Prokaryotic lipoproteins and lipoprotein localization factors"/>
    <property type="match status" value="1"/>
</dbReference>
<evidence type="ECO:0000313" key="6">
    <source>
        <dbReference type="Proteomes" id="UP000199034"/>
    </source>
</evidence>
<dbReference type="STRING" id="1045774.SAMN05421872_105135"/>
<proteinExistence type="inferred from homology"/>
<dbReference type="Gene3D" id="2.50.20.20">
    <property type="match status" value="1"/>
</dbReference>
<dbReference type="Proteomes" id="UP000199034">
    <property type="component" value="Unassembled WGS sequence"/>
</dbReference>
<feature type="signal peptide" evidence="4">
    <location>
        <begin position="1"/>
        <end position="21"/>
    </location>
</feature>
<evidence type="ECO:0000256" key="3">
    <source>
        <dbReference type="ARBA" id="ARBA00022475"/>
    </source>
</evidence>
<evidence type="ECO:0000256" key="2">
    <source>
        <dbReference type="ARBA" id="ARBA00009194"/>
    </source>
</evidence>
<keyword evidence="3" id="KW-1003">Cell membrane</keyword>
<accession>A0A1G6R551</accession>
<dbReference type="EMBL" id="FMZM01000005">
    <property type="protein sequence ID" value="SDC99127.1"/>
    <property type="molecule type" value="Genomic_DNA"/>
</dbReference>
<evidence type="ECO:0000256" key="4">
    <source>
        <dbReference type="SAM" id="SignalP"/>
    </source>
</evidence>
<keyword evidence="3" id="KW-0472">Membrane</keyword>
<feature type="chain" id="PRO_5039408702" evidence="4">
    <location>
        <begin position="22"/>
        <end position="234"/>
    </location>
</feature>